<name>A0A6C0C3C7_9ZZZZ</name>
<reference evidence="1" key="1">
    <citation type="journal article" date="2020" name="Nature">
        <title>Giant virus diversity and host interactions through global metagenomics.</title>
        <authorList>
            <person name="Schulz F."/>
            <person name="Roux S."/>
            <person name="Paez-Espino D."/>
            <person name="Jungbluth S."/>
            <person name="Walsh D.A."/>
            <person name="Denef V.J."/>
            <person name="McMahon K.D."/>
            <person name="Konstantinidis K.T."/>
            <person name="Eloe-Fadrosh E.A."/>
            <person name="Kyrpides N.C."/>
            <person name="Woyke T."/>
        </authorList>
    </citation>
    <scope>NUCLEOTIDE SEQUENCE</scope>
    <source>
        <strain evidence="1">GVMAG-M-3300020182-84</strain>
    </source>
</reference>
<accession>A0A6C0C3C7</accession>
<evidence type="ECO:0000313" key="1">
    <source>
        <dbReference type="EMBL" id="QHS98294.1"/>
    </source>
</evidence>
<sequence>MPSKFNIVEFCKKINEHNCADYSKLKTAGNNPQISQKMRYAEYIRSKHQFSKTS</sequence>
<proteinExistence type="predicted"/>
<organism evidence="1">
    <name type="scientific">viral metagenome</name>
    <dbReference type="NCBI Taxonomy" id="1070528"/>
    <lineage>
        <taxon>unclassified sequences</taxon>
        <taxon>metagenomes</taxon>
        <taxon>organismal metagenomes</taxon>
    </lineage>
</organism>
<protein>
    <submittedName>
        <fullName evidence="1">Uncharacterized protein</fullName>
    </submittedName>
</protein>
<dbReference type="EMBL" id="MN739313">
    <property type="protein sequence ID" value="QHS98294.1"/>
    <property type="molecule type" value="Genomic_DNA"/>
</dbReference>
<dbReference type="AlphaFoldDB" id="A0A6C0C3C7"/>